<keyword evidence="1" id="KW-0175">Coiled coil</keyword>
<sequence>MAAANKQQVDVSDDLNYEIWARIAKTTLTEKGLWDVVENGVPPDPSKVPELAAKIQPEELSKWRDLAVKDMKALQNLQSSLTDSALRKTLYASSAKDVWDLLEKGNNEQAKLRRLEKQFEELSMDEAEQTNSYLDKVRKIAEQLRRLKNGKSDYEVVTKVLGSLSESHEDLATLYESEKRESQSSNELPVYEMLSLALGPVTFYEDMWLLSSGTTNHMSPYLKFFTTLDRRHRAPVKLINGSIIMLKGRGDVKVMTKEGKRKTIKNVLFVPDLDRNVLSLGQLGHLGYIMIMNRDKCILKGQRTEKVFGEAVKEEGGFVLRYQVIEGNFTST</sequence>
<dbReference type="Proteomes" id="UP000516314">
    <property type="component" value="Chromosome 3"/>
</dbReference>
<dbReference type="InterPro" id="IPR054722">
    <property type="entry name" value="PolX-like_BBD"/>
</dbReference>
<reference evidence="3 4" key="1">
    <citation type="submission" date="2020-09" db="EMBL/GenBank/DDBJ databases">
        <authorList>
            <person name="Ashkenazy H."/>
        </authorList>
    </citation>
    <scope>NUCLEOTIDE SEQUENCE [LARGE SCALE GENOMIC DNA]</scope>
    <source>
        <strain evidence="4">cv. Cdm-0</strain>
    </source>
</reference>
<proteinExistence type="predicted"/>
<name>A0A7G2ERJ2_ARATH</name>
<feature type="domain" description="Retrovirus-related Pol polyprotein from transposon TNT 1-94-like beta-barrel" evidence="2">
    <location>
        <begin position="208"/>
        <end position="288"/>
    </location>
</feature>
<dbReference type="Pfam" id="PF14223">
    <property type="entry name" value="Retrotran_gag_2"/>
    <property type="match status" value="1"/>
</dbReference>
<gene>
    <name evidence="3" type="ORF">AT9943_LOCUS11627</name>
</gene>
<organism evidence="3 4">
    <name type="scientific">Arabidopsis thaliana</name>
    <name type="common">Mouse-ear cress</name>
    <dbReference type="NCBI Taxonomy" id="3702"/>
    <lineage>
        <taxon>Eukaryota</taxon>
        <taxon>Viridiplantae</taxon>
        <taxon>Streptophyta</taxon>
        <taxon>Embryophyta</taxon>
        <taxon>Tracheophyta</taxon>
        <taxon>Spermatophyta</taxon>
        <taxon>Magnoliopsida</taxon>
        <taxon>eudicotyledons</taxon>
        <taxon>Gunneridae</taxon>
        <taxon>Pentapetalae</taxon>
        <taxon>rosids</taxon>
        <taxon>malvids</taxon>
        <taxon>Brassicales</taxon>
        <taxon>Brassicaceae</taxon>
        <taxon>Camelineae</taxon>
        <taxon>Arabidopsis</taxon>
    </lineage>
</organism>
<dbReference type="PANTHER" id="PTHR35317">
    <property type="entry name" value="OS04G0629600 PROTEIN"/>
    <property type="match status" value="1"/>
</dbReference>
<feature type="coiled-coil region" evidence="1">
    <location>
        <begin position="105"/>
        <end position="132"/>
    </location>
</feature>
<dbReference type="Pfam" id="PF22936">
    <property type="entry name" value="Pol_BBD"/>
    <property type="match status" value="1"/>
</dbReference>
<dbReference type="AlphaFoldDB" id="A0A7G2ERJ2"/>
<dbReference type="EMBL" id="LR881468">
    <property type="protein sequence ID" value="CAD5323695.1"/>
    <property type="molecule type" value="Genomic_DNA"/>
</dbReference>
<evidence type="ECO:0000256" key="1">
    <source>
        <dbReference type="SAM" id="Coils"/>
    </source>
</evidence>
<evidence type="ECO:0000313" key="4">
    <source>
        <dbReference type="Proteomes" id="UP000516314"/>
    </source>
</evidence>
<protein>
    <submittedName>
        <fullName evidence="3">(thale cress) hypothetical protein</fullName>
    </submittedName>
</protein>
<evidence type="ECO:0000313" key="3">
    <source>
        <dbReference type="EMBL" id="CAD5323695.1"/>
    </source>
</evidence>
<evidence type="ECO:0000259" key="2">
    <source>
        <dbReference type="Pfam" id="PF22936"/>
    </source>
</evidence>
<accession>A0A7G2ERJ2</accession>
<dbReference type="PANTHER" id="PTHR35317:SF23">
    <property type="entry name" value="OS04G0629600 PROTEIN"/>
    <property type="match status" value="1"/>
</dbReference>